<dbReference type="AlphaFoldDB" id="A0A1Z5HQ16"/>
<evidence type="ECO:0000313" key="2">
    <source>
        <dbReference type="Proteomes" id="UP000197032"/>
    </source>
</evidence>
<organism evidence="1 2">
    <name type="scientific">Calderihabitans maritimus</name>
    <dbReference type="NCBI Taxonomy" id="1246530"/>
    <lineage>
        <taxon>Bacteria</taxon>
        <taxon>Bacillati</taxon>
        <taxon>Bacillota</taxon>
        <taxon>Clostridia</taxon>
        <taxon>Neomoorellales</taxon>
        <taxon>Calderihabitantaceae</taxon>
        <taxon>Calderihabitans</taxon>
    </lineage>
</organism>
<proteinExistence type="predicted"/>
<keyword evidence="2" id="KW-1185">Reference proteome</keyword>
<comment type="caution">
    <text evidence="1">The sequence shown here is derived from an EMBL/GenBank/DDBJ whole genome shotgun (WGS) entry which is preliminary data.</text>
</comment>
<dbReference type="RefSeq" id="WP_088553142.1">
    <property type="nucleotide sequence ID" value="NZ_BDGJ01000023.1"/>
</dbReference>
<dbReference type="Proteomes" id="UP000197032">
    <property type="component" value="Unassembled WGS sequence"/>
</dbReference>
<reference evidence="2" key="1">
    <citation type="journal article" date="2017" name="Appl. Environ. Microbiol.">
        <title>Genomic analysis of Calderihabitans maritimus KKC1, a thermophilic hydrogenogenic carboxydotrophic bacterium isolated from marine sediment.</title>
        <authorList>
            <person name="Omae K."/>
            <person name="Yoneda Y."/>
            <person name="Fukuyama Y."/>
            <person name="Yoshida T."/>
            <person name="Sako Y."/>
        </authorList>
    </citation>
    <scope>NUCLEOTIDE SEQUENCE [LARGE SCALE GENOMIC DNA]</scope>
    <source>
        <strain evidence="2">KKC1</strain>
    </source>
</reference>
<sequence length="62" mass="7505">MYYGYGYGSMPPPGGYGYPGMMPGHYEHFEMTRQIYEMVKEMYEMMRAMHDMMKKHMDPYNK</sequence>
<gene>
    <name evidence="1" type="ORF">KKC1_07970</name>
</gene>
<evidence type="ECO:0000313" key="1">
    <source>
        <dbReference type="EMBL" id="GAW91636.1"/>
    </source>
</evidence>
<dbReference type="EMBL" id="BDGJ01000023">
    <property type="protein sequence ID" value="GAW91636.1"/>
    <property type="molecule type" value="Genomic_DNA"/>
</dbReference>
<accession>A0A1Z5HQ16</accession>
<protein>
    <submittedName>
        <fullName evidence="1">Uncharacterized protein</fullName>
    </submittedName>
</protein>
<name>A0A1Z5HQ16_9FIRM</name>